<dbReference type="PROSITE" id="PS00409">
    <property type="entry name" value="PROKAR_NTER_METHYL"/>
    <property type="match status" value="1"/>
</dbReference>
<comment type="caution">
    <text evidence="2">The sequence shown here is derived from an EMBL/GenBank/DDBJ whole genome shotgun (WGS) entry which is preliminary data.</text>
</comment>
<dbReference type="InterPro" id="IPR012902">
    <property type="entry name" value="N_methyl_site"/>
</dbReference>
<keyword evidence="1" id="KW-0472">Membrane</keyword>
<evidence type="ECO:0000256" key="1">
    <source>
        <dbReference type="SAM" id="Phobius"/>
    </source>
</evidence>
<feature type="transmembrane region" description="Helical" evidence="1">
    <location>
        <begin position="32"/>
        <end position="53"/>
    </location>
</feature>
<organism evidence="2 3">
    <name type="scientific">Candidatus Woesebacteria bacterium RIFCSPHIGHO2_02_FULL_39_13</name>
    <dbReference type="NCBI Taxonomy" id="1802505"/>
    <lineage>
        <taxon>Bacteria</taxon>
        <taxon>Candidatus Woeseibacteriota</taxon>
    </lineage>
</organism>
<evidence type="ECO:0008006" key="4">
    <source>
        <dbReference type="Google" id="ProtNLM"/>
    </source>
</evidence>
<dbReference type="STRING" id="1802505.A3D01_03715"/>
<gene>
    <name evidence="2" type="ORF">A3D01_03715</name>
</gene>
<protein>
    <recommendedName>
        <fullName evidence="4">Type II secretion system protein J</fullName>
    </recommendedName>
</protein>
<dbReference type="EMBL" id="MGGR01000010">
    <property type="protein sequence ID" value="OGM34012.1"/>
    <property type="molecule type" value="Genomic_DNA"/>
</dbReference>
<evidence type="ECO:0000313" key="2">
    <source>
        <dbReference type="EMBL" id="OGM34012.1"/>
    </source>
</evidence>
<sequence>MKKSVNCKLKINNQLRCENYERSGSGFTLIEILVSAAIMVILAAGFLGLQYILSRNQVTAWSNYFAIESSNTAMSTLIRELRNAQPSGNGGYSLESLQDFEIIFYSDYDFDSHIERLRYTLTGSQFVKGIIEPVGDPAVYDPATEDVKVISDIIRNGANPVFYYYNSGWPQDTVNNPLLQIDRIADTRYVKLILKSNPNPNNSDFDYVLESDTRVRMLQDN</sequence>
<proteinExistence type="predicted"/>
<dbReference type="Proteomes" id="UP000177169">
    <property type="component" value="Unassembled WGS sequence"/>
</dbReference>
<name>A0A1F7Z349_9BACT</name>
<dbReference type="NCBIfam" id="TIGR02532">
    <property type="entry name" value="IV_pilin_GFxxxE"/>
    <property type="match status" value="1"/>
</dbReference>
<keyword evidence="1" id="KW-1133">Transmembrane helix</keyword>
<keyword evidence="1" id="KW-0812">Transmembrane</keyword>
<dbReference type="AlphaFoldDB" id="A0A1F7Z349"/>
<evidence type="ECO:0000313" key="3">
    <source>
        <dbReference type="Proteomes" id="UP000177169"/>
    </source>
</evidence>
<dbReference type="Pfam" id="PF07963">
    <property type="entry name" value="N_methyl"/>
    <property type="match status" value="1"/>
</dbReference>
<accession>A0A1F7Z349</accession>
<reference evidence="2 3" key="1">
    <citation type="journal article" date="2016" name="Nat. Commun.">
        <title>Thousands of microbial genomes shed light on interconnected biogeochemical processes in an aquifer system.</title>
        <authorList>
            <person name="Anantharaman K."/>
            <person name="Brown C.T."/>
            <person name="Hug L.A."/>
            <person name="Sharon I."/>
            <person name="Castelle C.J."/>
            <person name="Probst A.J."/>
            <person name="Thomas B.C."/>
            <person name="Singh A."/>
            <person name="Wilkins M.J."/>
            <person name="Karaoz U."/>
            <person name="Brodie E.L."/>
            <person name="Williams K.H."/>
            <person name="Hubbard S.S."/>
            <person name="Banfield J.F."/>
        </authorList>
    </citation>
    <scope>NUCLEOTIDE SEQUENCE [LARGE SCALE GENOMIC DNA]</scope>
</reference>